<dbReference type="EMBL" id="AEGP01000065">
    <property type="protein sequence ID" value="EGG41383.1"/>
    <property type="molecule type" value="Genomic_DNA"/>
</dbReference>
<reference evidence="1" key="1">
    <citation type="journal article" date="2011" name="PLoS ONE">
        <title>Genome of a low-salinity ammonia-oxidizing archaeon determined by single-cell and metagenomic analysis.</title>
        <authorList>
            <person name="Blainey P.C."/>
            <person name="Mosier A.C."/>
            <person name="Potanina A."/>
            <person name="Francis C.A."/>
            <person name="Quake S.R."/>
        </authorList>
    </citation>
    <scope>NUCLEOTIDE SEQUENCE [LARGE SCALE GENOMIC DNA]</scope>
    <source>
        <strain evidence="1">SFB1</strain>
    </source>
</reference>
<proteinExistence type="predicted"/>
<dbReference type="HOGENOM" id="CLU_2662151_0_0_2"/>
<accession>F3KMU1</accession>
<gene>
    <name evidence="1" type="ORF">Nlim_1846</name>
</gene>
<dbReference type="Proteomes" id="UP000004348">
    <property type="component" value="Chromosome"/>
</dbReference>
<sequence length="75" mass="8884">MTIEVIVFIIVITKSKVNIRPTKIPECYSNILEYKISLSLILYFCFRGFVLSLYLQQGQNESSHFMKISHIWHLF</sequence>
<protein>
    <submittedName>
        <fullName evidence="1">Uncharacterized protein</fullName>
    </submittedName>
</protein>
<organism evidence="1">
    <name type="scientific">Candidatus Nitrosarchaeum limnium SFB1</name>
    <dbReference type="NCBI Taxonomy" id="886738"/>
    <lineage>
        <taxon>Archaea</taxon>
        <taxon>Nitrososphaerota</taxon>
        <taxon>Nitrososphaeria</taxon>
        <taxon>Nitrosopumilales</taxon>
        <taxon>Nitrosopumilaceae</taxon>
        <taxon>Nitrosarchaeum</taxon>
    </lineage>
</organism>
<comment type="caution">
    <text evidence="1">The sequence shown here is derived from an EMBL/GenBank/DDBJ whole genome shotgun (WGS) entry which is preliminary data.</text>
</comment>
<evidence type="ECO:0000313" key="1">
    <source>
        <dbReference type="EMBL" id="EGG41383.1"/>
    </source>
</evidence>
<dbReference type="AlphaFoldDB" id="F3KMU1"/>
<name>F3KMU1_9ARCH</name>